<feature type="region of interest" description="Disordered" evidence="1">
    <location>
        <begin position="1"/>
        <end position="22"/>
    </location>
</feature>
<dbReference type="InterPro" id="IPR007420">
    <property type="entry name" value="DUF465"/>
</dbReference>
<gene>
    <name evidence="2" type="ORF">CKY28_13290</name>
</gene>
<accession>A0A2A2SDP4</accession>
<protein>
    <submittedName>
        <fullName evidence="2">Uncharacterized protein</fullName>
    </submittedName>
</protein>
<sequence>MSNRTGRRPGFRTGAIAPTDHSVKERTMHVSDWLLAAYRIVSRELGRERMRRFPDAQRLARLKKERLAIKDRLARHAPTNGYTLAFVRGILARAGRV</sequence>
<comment type="caution">
    <text evidence="2">The sequence shown here is derived from an EMBL/GenBank/DDBJ whole genome shotgun (WGS) entry which is preliminary data.</text>
</comment>
<evidence type="ECO:0000313" key="3">
    <source>
        <dbReference type="Proteomes" id="UP000218151"/>
    </source>
</evidence>
<reference evidence="3" key="1">
    <citation type="submission" date="2017-09" db="EMBL/GenBank/DDBJ databases">
        <authorList>
            <person name="Feng G."/>
            <person name="Zhu H."/>
        </authorList>
    </citation>
    <scope>NUCLEOTIDE SEQUENCE [LARGE SCALE GENOMIC DNA]</scope>
    <source>
        <strain evidence="3">1PNM-20</strain>
    </source>
</reference>
<organism evidence="2 3">
    <name type="scientific">Sphingomonas lenta</name>
    <dbReference type="NCBI Taxonomy" id="1141887"/>
    <lineage>
        <taxon>Bacteria</taxon>
        <taxon>Pseudomonadati</taxon>
        <taxon>Pseudomonadota</taxon>
        <taxon>Alphaproteobacteria</taxon>
        <taxon>Sphingomonadales</taxon>
        <taxon>Sphingomonadaceae</taxon>
        <taxon>Sphingomonas</taxon>
    </lineage>
</organism>
<keyword evidence="3" id="KW-1185">Reference proteome</keyword>
<dbReference type="Pfam" id="PF04325">
    <property type="entry name" value="DUF465"/>
    <property type="match status" value="1"/>
</dbReference>
<proteinExistence type="predicted"/>
<evidence type="ECO:0000313" key="2">
    <source>
        <dbReference type="EMBL" id="PAX07404.1"/>
    </source>
</evidence>
<dbReference type="EMBL" id="NSLI01000004">
    <property type="protein sequence ID" value="PAX07404.1"/>
    <property type="molecule type" value="Genomic_DNA"/>
</dbReference>
<dbReference type="Proteomes" id="UP000218151">
    <property type="component" value="Unassembled WGS sequence"/>
</dbReference>
<dbReference type="AlphaFoldDB" id="A0A2A2SDP4"/>
<evidence type="ECO:0000256" key="1">
    <source>
        <dbReference type="SAM" id="MobiDB-lite"/>
    </source>
</evidence>
<name>A0A2A2SDP4_9SPHN</name>
<feature type="compositionally biased region" description="Basic residues" evidence="1">
    <location>
        <begin position="1"/>
        <end position="10"/>
    </location>
</feature>